<keyword evidence="4" id="KW-0067">ATP-binding</keyword>
<dbReference type="STRING" id="1088818.A0A2I0AX96"/>
<keyword evidence="4" id="KW-0378">Hydrolase</keyword>
<evidence type="ECO:0000313" key="5">
    <source>
        <dbReference type="Proteomes" id="UP000236161"/>
    </source>
</evidence>
<feature type="region of interest" description="Disordered" evidence="2">
    <location>
        <begin position="1008"/>
        <end position="1031"/>
    </location>
</feature>
<keyword evidence="4" id="KW-0347">Helicase</keyword>
<reference evidence="4 5" key="1">
    <citation type="journal article" date="2017" name="Nature">
        <title>The Apostasia genome and the evolution of orchids.</title>
        <authorList>
            <person name="Zhang G.Q."/>
            <person name="Liu K.W."/>
            <person name="Li Z."/>
            <person name="Lohaus R."/>
            <person name="Hsiao Y.Y."/>
            <person name="Niu S.C."/>
            <person name="Wang J.Y."/>
            <person name="Lin Y.C."/>
            <person name="Xu Q."/>
            <person name="Chen L.J."/>
            <person name="Yoshida K."/>
            <person name="Fujiwara S."/>
            <person name="Wang Z.W."/>
            <person name="Zhang Y.Q."/>
            <person name="Mitsuda N."/>
            <person name="Wang M."/>
            <person name="Liu G.H."/>
            <person name="Pecoraro L."/>
            <person name="Huang H.X."/>
            <person name="Xiao X.J."/>
            <person name="Lin M."/>
            <person name="Wu X.Y."/>
            <person name="Wu W.L."/>
            <person name="Chen Y.Y."/>
            <person name="Chang S.B."/>
            <person name="Sakamoto S."/>
            <person name="Ohme-Takagi M."/>
            <person name="Yagi M."/>
            <person name="Zeng S.J."/>
            <person name="Shen C.Y."/>
            <person name="Yeh C.M."/>
            <person name="Luo Y.B."/>
            <person name="Tsai W.C."/>
            <person name="Van de Peer Y."/>
            <person name="Liu Z.J."/>
        </authorList>
    </citation>
    <scope>NUCLEOTIDE SEQUENCE [LARGE SCALE GENOMIC DNA]</scope>
    <source>
        <strain evidence="5">cv. Shenzhen</strain>
        <tissue evidence="4">Stem</tissue>
    </source>
</reference>
<evidence type="ECO:0000313" key="4">
    <source>
        <dbReference type="EMBL" id="PKA60165.1"/>
    </source>
</evidence>
<dbReference type="InterPro" id="IPR056882">
    <property type="entry name" value="MOM1_dom"/>
</dbReference>
<dbReference type="PANTHER" id="PTHR35116:SF2">
    <property type="entry name" value="ATP-DEPENDENT HELICASE FAMILY PROTEIN-RELATED"/>
    <property type="match status" value="1"/>
</dbReference>
<dbReference type="Pfam" id="PF25029">
    <property type="entry name" value="MOM1"/>
    <property type="match status" value="1"/>
</dbReference>
<feature type="compositionally biased region" description="Basic and acidic residues" evidence="2">
    <location>
        <begin position="575"/>
        <end position="592"/>
    </location>
</feature>
<dbReference type="Proteomes" id="UP000236161">
    <property type="component" value="Unassembled WGS sequence"/>
</dbReference>
<sequence length="1354" mass="151626">MCYVAYERKADSSKFLEYWVPVPLSNVQLEEYCETLISNSDVLRSNSRSDLVGTIHDVLMATKRCCDHPYLVDGELRNSLTKGLQGMDYFNAEVHASGKLLLLEKILQEMKGRGLRVVIIYQSVGGPVKISLGDILDDFLQQRFGVDSYERIETRLIMSKKLTAQNMFNDRKTGRFVFLIESRACLPSVKLYSVDVVILFNSDWNPFSDVRGLQKITFQPQSTSIRVFRLYTSFTVEEKLLILAKHDTPIESNIQSTSRNVAHSLLAWGASNLFQKLDGFHLNARTTCISVTSSDVVNLLNDVTSEILEEVHGEAQTNRKVPCFLNKVSRSGASYSKSIVLVGEKEGVLVPDKDIPSFWSSLLEGRHPKWLYISKPSQRIRRKIYNLDESMNVHEAENDEVKKRRKINSIGDPFTSVTCSQERRDAVKDAISETRKSHLLESQPWEPKLEEQRTLLMLLRPELAKLCDILNLQGTVKSMAEEFLEYIMNNHDVSSKQVPVLQALKISLCWRAASMLRHNLDRLESLALARRHLDYECTEHEAFSVYSRLRILKEKFPCQAVVLKDVKAHNTLNSHPEKADAAKEALHGRDTEVAASDTPDLGVTERVSDGKFQTNQESDAVLQTNEKFQSDIRSSKDQLYDRLRDLIDKVCIRRSKELAQVHQAELVQYESQMNEEKWKLENAHNLDVELVRSIHTDATVIKDKVMLLTLQFSRKMGRFHRHVKQQREKLICMQFDMKINEQDLKKKWLENAKAGQLEGSFNDVPLPVTGFMAENMKETSELAITCSSGITVLSTVGSSDQTNTYVDGAPTGTSNGLEERCPIQSNIENLMLEPEALASQPGTLDYLATTTQNRVVEKSGTPFELEDVLPMDIEVPAHQPEFPNPLSGVPDDLITDSIMLPDKNAENGGPTIAAASRNNQELSSFPEVTIPISQATTLSLQDEPSPNGATALEPTLHLLPQTEHDVRVPPASNPEDLACLRANCSSEQHEVPEQQAFLADSIRGEQLNEQNNVPPFDSMDDPPPQRLPSETLRSTDIQSDPRNQFSQSFPSMGWVPPQAICADPFQNELYRIHKQDDSCTKKHDEKKIQLQLEYEEEMAKVRRKYDTLLQDAERDYLREKQIIVSIYDKVLLHKVLAEELRVKFYCNKEGTSSFQGSNQNLIQQLQASASLSQPQLAVRPSSAPPPVPSLTATAHPQVLTTNQLSTSSFLTTSRPSNPPPALATFQSTGPSCQSSPLLSSNIARGSSPRAILPIGRAPAPHLQRFRPHVAVPALNSPLSAFGPVTAPVPFIPLSNVVSSLPTAFPPIQSSFSHGQLPQFIVADLLDSLPSSLASTMTNSRPIASSDFIYLSDDE</sequence>
<dbReference type="InterPro" id="IPR039322">
    <property type="entry name" value="MOM1"/>
</dbReference>
<feature type="region of interest" description="Disordered" evidence="2">
    <location>
        <begin position="574"/>
        <end position="609"/>
    </location>
</feature>
<keyword evidence="1" id="KW-0175">Coiled coil</keyword>
<evidence type="ECO:0000256" key="2">
    <source>
        <dbReference type="SAM" id="MobiDB-lite"/>
    </source>
</evidence>
<organism evidence="4 5">
    <name type="scientific">Apostasia shenzhenica</name>
    <dbReference type="NCBI Taxonomy" id="1088818"/>
    <lineage>
        <taxon>Eukaryota</taxon>
        <taxon>Viridiplantae</taxon>
        <taxon>Streptophyta</taxon>
        <taxon>Embryophyta</taxon>
        <taxon>Tracheophyta</taxon>
        <taxon>Spermatophyta</taxon>
        <taxon>Magnoliopsida</taxon>
        <taxon>Liliopsida</taxon>
        <taxon>Asparagales</taxon>
        <taxon>Orchidaceae</taxon>
        <taxon>Apostasioideae</taxon>
        <taxon>Apostasia</taxon>
    </lineage>
</organism>
<feature type="coiled-coil region" evidence="1">
    <location>
        <begin position="652"/>
        <end position="686"/>
    </location>
</feature>
<dbReference type="GO" id="GO:0016787">
    <property type="term" value="F:hydrolase activity"/>
    <property type="evidence" value="ECO:0007669"/>
    <property type="project" value="UniProtKB-KW"/>
</dbReference>
<dbReference type="Gene3D" id="6.10.250.1310">
    <property type="match status" value="1"/>
</dbReference>
<keyword evidence="5" id="KW-1185">Reference proteome</keyword>
<evidence type="ECO:0000256" key="1">
    <source>
        <dbReference type="SAM" id="Coils"/>
    </source>
</evidence>
<name>A0A2I0AX96_9ASPA</name>
<keyword evidence="4" id="KW-0547">Nucleotide-binding</keyword>
<feature type="compositionally biased region" description="Polar residues" evidence="2">
    <location>
        <begin position="1198"/>
        <end position="1215"/>
    </location>
</feature>
<dbReference type="InterPro" id="IPR027417">
    <property type="entry name" value="P-loop_NTPase"/>
</dbReference>
<feature type="compositionally biased region" description="Polar residues" evidence="2">
    <location>
        <begin position="1224"/>
        <end position="1239"/>
    </location>
</feature>
<dbReference type="SUPFAM" id="SSF52540">
    <property type="entry name" value="P-loop containing nucleoside triphosphate hydrolases"/>
    <property type="match status" value="1"/>
</dbReference>
<feature type="domain" description="MOM1 alpha-helical" evidence="3">
    <location>
        <begin position="450"/>
        <end position="573"/>
    </location>
</feature>
<proteinExistence type="predicted"/>
<protein>
    <submittedName>
        <fullName evidence="4">Helicase protein MOM1</fullName>
        <ecNumber evidence="4">3.6.4.-</ecNumber>
    </submittedName>
</protein>
<dbReference type="GO" id="GO:0004386">
    <property type="term" value="F:helicase activity"/>
    <property type="evidence" value="ECO:0007669"/>
    <property type="project" value="UniProtKB-KW"/>
</dbReference>
<dbReference type="EC" id="3.6.4.-" evidence="4"/>
<gene>
    <name evidence="4" type="primary">MOM1</name>
    <name evidence="4" type="ORF">AXF42_Ash009849</name>
</gene>
<evidence type="ECO:0000259" key="3">
    <source>
        <dbReference type="Pfam" id="PF25029"/>
    </source>
</evidence>
<feature type="region of interest" description="Disordered" evidence="2">
    <location>
        <begin position="1173"/>
        <end position="1239"/>
    </location>
</feature>
<accession>A0A2I0AX96</accession>
<dbReference type="Gene3D" id="3.40.50.300">
    <property type="entry name" value="P-loop containing nucleotide triphosphate hydrolases"/>
    <property type="match status" value="1"/>
</dbReference>
<dbReference type="GO" id="GO:0031507">
    <property type="term" value="P:heterochromatin formation"/>
    <property type="evidence" value="ECO:0007669"/>
    <property type="project" value="InterPro"/>
</dbReference>
<dbReference type="PANTHER" id="PTHR35116">
    <property type="entry name" value="HELICASE PROTEIN MOM1"/>
    <property type="match status" value="1"/>
</dbReference>
<dbReference type="OrthoDB" id="885191at2759"/>
<dbReference type="EMBL" id="KZ451942">
    <property type="protein sequence ID" value="PKA60165.1"/>
    <property type="molecule type" value="Genomic_DNA"/>
</dbReference>